<organism evidence="8 9">
    <name type="scientific">Oceanospirillum linum</name>
    <dbReference type="NCBI Taxonomy" id="966"/>
    <lineage>
        <taxon>Bacteria</taxon>
        <taxon>Pseudomonadati</taxon>
        <taxon>Pseudomonadota</taxon>
        <taxon>Gammaproteobacteria</taxon>
        <taxon>Oceanospirillales</taxon>
        <taxon>Oceanospirillaceae</taxon>
        <taxon>Oceanospirillum</taxon>
    </lineage>
</organism>
<evidence type="ECO:0000313" key="8">
    <source>
        <dbReference type="EMBL" id="OOV88591.1"/>
    </source>
</evidence>
<feature type="coiled-coil region" evidence="5">
    <location>
        <begin position="491"/>
        <end position="518"/>
    </location>
</feature>
<dbReference type="RefSeq" id="WP_077243029.1">
    <property type="nucleotide sequence ID" value="NZ_FXTS01000001.1"/>
</dbReference>
<dbReference type="InterPro" id="IPR010810">
    <property type="entry name" value="Flagellin_hook_IN_motif"/>
</dbReference>
<dbReference type="EMBL" id="MTSD02000001">
    <property type="protein sequence ID" value="OOV88591.1"/>
    <property type="molecule type" value="Genomic_DNA"/>
</dbReference>
<comment type="similarity">
    <text evidence="1 5">Belongs to the FliD family.</text>
</comment>
<accession>A0A1T1HFG4</accession>
<evidence type="ECO:0000256" key="1">
    <source>
        <dbReference type="ARBA" id="ARBA00009764"/>
    </source>
</evidence>
<comment type="function">
    <text evidence="5">Required for morphogenesis and for the elongation of the flagellar filament by facilitating polymerization of the flagellin monomers at the tip of growing filament. Forms a capping structure, which prevents flagellin subunits (transported through the central channel of the flagellum) from leaking out without polymerization at the distal end.</text>
</comment>
<evidence type="ECO:0000313" key="9">
    <source>
        <dbReference type="Proteomes" id="UP000190064"/>
    </source>
</evidence>
<dbReference type="Proteomes" id="UP000190064">
    <property type="component" value="Unassembled WGS sequence"/>
</dbReference>
<evidence type="ECO:0000256" key="3">
    <source>
        <dbReference type="ARBA" id="ARBA00023054"/>
    </source>
</evidence>
<sequence length="553" mass="57485">MNFLGIGSGLDLSTMLEGLVNVASQSKVEQLGTREILAEDSLSGLGILKSMMSDFQTAADDLKDASLFTTMTPTLTQPSSGDLVKVESDTNAVASSYDIEVVSLASGSKVTSDWRSVMYQSDSFADTSSALGKSGTLSFQIDSGTAVDITVGAGDSLSDIKDSIAALSGIGARITDGRLEYYAEGTGEALTVTSGDADMSSFTTAGSMSEKAASAKDANLSGTLSFAADGKTFDVSLTGDETLDDIVAAVNSADDNFGVIANIIDGRLVYQSSVTGTGNDLSVTGITELATTGDMSMTSLATDAEIKVDGVSITNDSNEFDSAVAGLTITALKQSPGTGTTDVETAGVTVGENTGDVKSKVQAFASAYNKLRETMNELKGTVDEDGNYTAGKLSNDPIVRNVESVLNGLITQQVDGADPGMDTLYSIGLEIEADGTLATDSDRLDDALNNLDGMQKLFAGAGAVSSEGIGDLISDQIDNYVGITGIIKGQEDSFQEQLDDLEEQYEAHARYIESYRETLQQQFTALDTSMAQMNAIMAQIQPQLAALSGISSS</sequence>
<dbReference type="GO" id="GO:0071973">
    <property type="term" value="P:bacterial-type flagellum-dependent cell motility"/>
    <property type="evidence" value="ECO:0007669"/>
    <property type="project" value="TreeGrafter"/>
</dbReference>
<dbReference type="Pfam" id="PF07195">
    <property type="entry name" value="FliD_C"/>
    <property type="match status" value="1"/>
</dbReference>
<keyword evidence="9" id="KW-1185">Reference proteome</keyword>
<dbReference type="GO" id="GO:0009424">
    <property type="term" value="C:bacterial-type flagellum hook"/>
    <property type="evidence" value="ECO:0007669"/>
    <property type="project" value="UniProtKB-UniRule"/>
</dbReference>
<gene>
    <name evidence="8" type="ORF">BTA35_0203610</name>
</gene>
<protein>
    <recommendedName>
        <fullName evidence="5">Flagellar hook-associated protein 2</fullName>
        <shortName evidence="5">HAP2</shortName>
    </recommendedName>
    <alternativeName>
        <fullName evidence="5">Flagellar cap protein</fullName>
    </alternativeName>
</protein>
<dbReference type="InterPro" id="IPR040026">
    <property type="entry name" value="FliD"/>
</dbReference>
<keyword evidence="5" id="KW-0964">Secreted</keyword>
<evidence type="ECO:0000256" key="2">
    <source>
        <dbReference type="ARBA" id="ARBA00011255"/>
    </source>
</evidence>
<dbReference type="Pfam" id="PF02465">
    <property type="entry name" value="FliD_N"/>
    <property type="match status" value="1"/>
</dbReference>
<dbReference type="PANTHER" id="PTHR30288">
    <property type="entry name" value="FLAGELLAR CAP/ASSEMBLY PROTEIN FLID"/>
    <property type="match status" value="1"/>
</dbReference>
<dbReference type="InterPro" id="IPR003481">
    <property type="entry name" value="FliD_N"/>
</dbReference>
<comment type="caution">
    <text evidence="8">The sequence shown here is derived from an EMBL/GenBank/DDBJ whole genome shotgun (WGS) entry which is preliminary data.</text>
</comment>
<dbReference type="Pfam" id="PF07196">
    <property type="entry name" value="Flagellin_IN"/>
    <property type="match status" value="1"/>
</dbReference>
<dbReference type="GO" id="GO:0005576">
    <property type="term" value="C:extracellular region"/>
    <property type="evidence" value="ECO:0007669"/>
    <property type="project" value="UniProtKB-SubCell"/>
</dbReference>
<evidence type="ECO:0000259" key="6">
    <source>
        <dbReference type="Pfam" id="PF02465"/>
    </source>
</evidence>
<dbReference type="PANTHER" id="PTHR30288:SF0">
    <property type="entry name" value="FLAGELLAR HOOK-ASSOCIATED PROTEIN 2"/>
    <property type="match status" value="1"/>
</dbReference>
<comment type="subcellular location">
    <subcellularLocation>
        <location evidence="5">Secreted</location>
    </subcellularLocation>
    <subcellularLocation>
        <location evidence="5">Bacterial flagellum</location>
    </subcellularLocation>
</comment>
<feature type="domain" description="Flagellar hook-associated protein 2 N-terminal" evidence="6">
    <location>
        <begin position="8"/>
        <end position="107"/>
    </location>
</feature>
<proteinExistence type="inferred from homology"/>
<evidence type="ECO:0000256" key="4">
    <source>
        <dbReference type="ARBA" id="ARBA00023143"/>
    </source>
</evidence>
<evidence type="ECO:0000259" key="7">
    <source>
        <dbReference type="Pfam" id="PF07195"/>
    </source>
</evidence>
<keyword evidence="4 5" id="KW-0975">Bacterial flagellum</keyword>
<dbReference type="InterPro" id="IPR010809">
    <property type="entry name" value="FliD_C"/>
</dbReference>
<evidence type="ECO:0000256" key="5">
    <source>
        <dbReference type="RuleBase" id="RU362066"/>
    </source>
</evidence>
<dbReference type="GO" id="GO:0007155">
    <property type="term" value="P:cell adhesion"/>
    <property type="evidence" value="ECO:0007669"/>
    <property type="project" value="InterPro"/>
</dbReference>
<dbReference type="AlphaFoldDB" id="A0A1T1HFG4"/>
<dbReference type="GO" id="GO:0009421">
    <property type="term" value="C:bacterial-type flagellum filament cap"/>
    <property type="evidence" value="ECO:0007669"/>
    <property type="project" value="InterPro"/>
</dbReference>
<feature type="domain" description="Flagellar hook-associated protein 2 C-terminal" evidence="7">
    <location>
        <begin position="301"/>
        <end position="535"/>
    </location>
</feature>
<dbReference type="STRING" id="966.BTA35_0203610"/>
<name>A0A1T1HFG4_OCELI</name>
<reference evidence="8" key="1">
    <citation type="submission" date="2017-02" db="EMBL/GenBank/DDBJ databases">
        <title>Draft Genome Sequence of the Salt Water Bacterium Oceanospirillum linum ATCC 11336.</title>
        <authorList>
            <person name="Trachtenberg A.M."/>
            <person name="Carney J.G."/>
            <person name="Linnane J.D."/>
            <person name="Rheaume B.A."/>
            <person name="Pitts N.L."/>
            <person name="Mykles D.L."/>
            <person name="Maclea K.S."/>
        </authorList>
    </citation>
    <scope>NUCLEOTIDE SEQUENCE [LARGE SCALE GENOMIC DNA]</scope>
    <source>
        <strain evidence="8">ATCC 11336</strain>
    </source>
</reference>
<comment type="subunit">
    <text evidence="2 5">Homopentamer.</text>
</comment>
<keyword evidence="3 5" id="KW-0175">Coiled coil</keyword>